<gene>
    <name evidence="2" type="ORF">MNBD_GAMMA11-2178</name>
</gene>
<reference evidence="2" key="1">
    <citation type="submission" date="2018-06" db="EMBL/GenBank/DDBJ databases">
        <authorList>
            <person name="Zhirakovskaya E."/>
        </authorList>
    </citation>
    <scope>NUCLEOTIDE SEQUENCE</scope>
</reference>
<evidence type="ECO:0000313" key="2">
    <source>
        <dbReference type="EMBL" id="VAW59691.1"/>
    </source>
</evidence>
<dbReference type="EMBL" id="UOFG01000090">
    <property type="protein sequence ID" value="VAW59691.1"/>
    <property type="molecule type" value="Genomic_DNA"/>
</dbReference>
<evidence type="ECO:0000256" key="1">
    <source>
        <dbReference type="SAM" id="MobiDB-lite"/>
    </source>
</evidence>
<sequence>MGYRCYSYITWCTVNTTETTSGITDCVYSESFNASFAYQHKGSENYNGVYALEFLSNNINSDGNSINQGSSLEPITVEFEFTTTDILLYVHEPDIAVGATFAILNSSFDPATGFFTFTINDKLRQDTDGDPSTIETSEISGFVINGIFMDDPGINAGSNGNPLIILSNNGYHRDFTGDVDAGGTGIRAENTLSAGYARRLSTGSRTRTRLARKADLSDETQIIMGLNNPPLKRVDANSKLFIEVLDGATLLCSEPFLTDGATSGRYTVINQQPFTRADFFAARFRGNAYSNIRCNTNDTATGADQVSNGGAYTVRVLDSGANGINDGGTGDDVIAFSTTETASVVAPAERYTQVINVFDISVNGISAANPTTTGDSVVLPGYYNVRQNPSAVISWPAHPEGAESYQLRVESIDKNDSMIRYNTRSTSITANIGGTGNKVRSLRLIARKNAPSNGARTQAASRRLLIADGISGSFAFDLGSTVDLAYQNMQITLLGGSDSLISRCTVDDNVNMSCNAASSAIDFNRNVVSLNITDNIGTLGIAGNTFILNMNFRGSSSTAAVTSPSVSLTSGGATLVP</sequence>
<name>A0A3B0WW42_9ZZZZ</name>
<protein>
    <submittedName>
        <fullName evidence="2">Uncharacterized protein</fullName>
    </submittedName>
</protein>
<accession>A0A3B0WW42</accession>
<feature type="region of interest" description="Disordered" evidence="1">
    <location>
        <begin position="558"/>
        <end position="577"/>
    </location>
</feature>
<proteinExistence type="predicted"/>
<feature type="compositionally biased region" description="Low complexity" evidence="1">
    <location>
        <begin position="558"/>
        <end position="570"/>
    </location>
</feature>
<organism evidence="2">
    <name type="scientific">hydrothermal vent metagenome</name>
    <dbReference type="NCBI Taxonomy" id="652676"/>
    <lineage>
        <taxon>unclassified sequences</taxon>
        <taxon>metagenomes</taxon>
        <taxon>ecological metagenomes</taxon>
    </lineage>
</organism>
<dbReference type="AlphaFoldDB" id="A0A3B0WW42"/>